<dbReference type="Proteomes" id="UP000184314">
    <property type="component" value="Unassembled WGS sequence"/>
</dbReference>
<dbReference type="InterPro" id="IPR050154">
    <property type="entry name" value="UbiB_kinase"/>
</dbReference>
<evidence type="ECO:0000259" key="3">
    <source>
        <dbReference type="Pfam" id="PF03109"/>
    </source>
</evidence>
<evidence type="ECO:0000256" key="2">
    <source>
        <dbReference type="SAM" id="Phobius"/>
    </source>
</evidence>
<evidence type="ECO:0000313" key="4">
    <source>
        <dbReference type="EMBL" id="SHK39430.1"/>
    </source>
</evidence>
<keyword evidence="4" id="KW-0830">Ubiquinone</keyword>
<comment type="similarity">
    <text evidence="1">Belongs to the protein kinase superfamily. ADCK protein kinase family.</text>
</comment>
<keyword evidence="2" id="KW-0812">Transmembrane</keyword>
<accession>A0A1M6S424</accession>
<feature type="transmembrane region" description="Helical" evidence="2">
    <location>
        <begin position="504"/>
        <end position="522"/>
    </location>
</feature>
<name>A0A1M6S424_9FLAO</name>
<proteinExistence type="inferred from homology"/>
<evidence type="ECO:0000256" key="1">
    <source>
        <dbReference type="ARBA" id="ARBA00009670"/>
    </source>
</evidence>
<dbReference type="InterPro" id="IPR004147">
    <property type="entry name" value="ABC1_dom"/>
</dbReference>
<feature type="domain" description="ABC1 atypical kinase-like" evidence="3">
    <location>
        <begin position="98"/>
        <end position="343"/>
    </location>
</feature>
<dbReference type="PANTHER" id="PTHR10566">
    <property type="entry name" value="CHAPERONE-ACTIVITY OF BC1 COMPLEX CABC1 -RELATED"/>
    <property type="match status" value="1"/>
</dbReference>
<keyword evidence="2" id="KW-1133">Transmembrane helix</keyword>
<protein>
    <submittedName>
        <fullName evidence="4">Ubiquinone biosynthesis protein</fullName>
    </submittedName>
</protein>
<dbReference type="InterPro" id="IPR011009">
    <property type="entry name" value="Kinase-like_dom_sf"/>
</dbReference>
<gene>
    <name evidence="4" type="ORF">SAMN04488007_2943</name>
</gene>
<sequence>MAILRIPTQKEIKRYATLFNVLVKYGFEDVLSHSPILKIIPKKYLEKHPETKTNLSFSKYERIRMVLEELGPTYIKLGQIFSTREDMLPLELIDELEKLQDHVPKLKDFDVVTTIEEELGIEKFKYFATIELEPLAAASLAQVHRAQLVNGEEVILKIQRPNITEIIEADLMVMKQVADSLEKYSSQAKAFQPIRIIESFERSIKEELQFAREIDNTERFAQNFAGNEFIHVPEVYKELSTDKIICMEFIDGIKVSNVAALIAANIDPKAVAKIGVDLYIEQILDFGFFHADPHPGNIFILPESGKICFLDFGMMGTILPNEKESINDLLLYFLSKDVKKIITLLEKIAIRTNIPDYKKLEQDLYQLLEGISNTAIQNIKLGDTLSQFKIVLYENKIIIPHYLYMLIRGIVLIEGVGLKLDPEFNITKNLEPYTAKILRKRFSLKYLFKKNLNRLKDINALADTLPDDINTIVKKIKDGKLEIVHEHKGLKEFQTATSKAVNRLVFAVIIAALSIGSSLLVMAKMPPLINGIPLLGAIGFVLSAILGFYIIISIFRNDQF</sequence>
<dbReference type="OrthoDB" id="9795390at2"/>
<dbReference type="Pfam" id="PF03109">
    <property type="entry name" value="ABC1"/>
    <property type="match status" value="1"/>
</dbReference>
<dbReference type="EMBL" id="FQZX01000002">
    <property type="protein sequence ID" value="SHK39430.1"/>
    <property type="molecule type" value="Genomic_DNA"/>
</dbReference>
<dbReference type="PANTHER" id="PTHR10566:SF113">
    <property type="entry name" value="PROTEIN ACTIVITY OF BC1 COMPLEX KINASE 7, CHLOROPLASTIC"/>
    <property type="match status" value="1"/>
</dbReference>
<keyword evidence="5" id="KW-1185">Reference proteome</keyword>
<dbReference type="CDD" id="cd05121">
    <property type="entry name" value="ABC1_ADCK3-like"/>
    <property type="match status" value="1"/>
</dbReference>
<dbReference type="AlphaFoldDB" id="A0A1M6S424"/>
<dbReference type="RefSeq" id="WP_073245423.1">
    <property type="nucleotide sequence ID" value="NZ_FQZX01000002.1"/>
</dbReference>
<keyword evidence="2" id="KW-0472">Membrane</keyword>
<evidence type="ECO:0000313" key="5">
    <source>
        <dbReference type="Proteomes" id="UP000184314"/>
    </source>
</evidence>
<dbReference type="SUPFAM" id="SSF56112">
    <property type="entry name" value="Protein kinase-like (PK-like)"/>
    <property type="match status" value="1"/>
</dbReference>
<organism evidence="4 5">
    <name type="scientific">Maribacter aquivivus</name>
    <dbReference type="NCBI Taxonomy" id="228958"/>
    <lineage>
        <taxon>Bacteria</taxon>
        <taxon>Pseudomonadati</taxon>
        <taxon>Bacteroidota</taxon>
        <taxon>Flavobacteriia</taxon>
        <taxon>Flavobacteriales</taxon>
        <taxon>Flavobacteriaceae</taxon>
        <taxon>Maribacter</taxon>
    </lineage>
</organism>
<feature type="transmembrane region" description="Helical" evidence="2">
    <location>
        <begin position="534"/>
        <end position="555"/>
    </location>
</feature>
<reference evidence="5" key="1">
    <citation type="submission" date="2016-11" db="EMBL/GenBank/DDBJ databases">
        <authorList>
            <person name="Varghese N."/>
            <person name="Submissions S."/>
        </authorList>
    </citation>
    <scope>NUCLEOTIDE SEQUENCE [LARGE SCALE GENOMIC DNA]</scope>
    <source>
        <strain evidence="5">DSM 16478</strain>
    </source>
</reference>
<dbReference type="STRING" id="228958.SAMN04488007_2943"/>